<keyword evidence="4" id="KW-1185">Reference proteome</keyword>
<dbReference type="SUPFAM" id="SSF55874">
    <property type="entry name" value="ATPase domain of HSP90 chaperone/DNA topoisomerase II/histidine kinase"/>
    <property type="match status" value="1"/>
</dbReference>
<dbReference type="Pfam" id="PF14501">
    <property type="entry name" value="HATPase_c_5"/>
    <property type="match status" value="1"/>
</dbReference>
<dbReference type="RefSeq" id="WP_227209981.1">
    <property type="nucleotide sequence ID" value="NZ_BAABZQ010000001.1"/>
</dbReference>
<accession>A0ABQ0C1H0</accession>
<dbReference type="Gene3D" id="3.30.565.10">
    <property type="entry name" value="Histidine kinase-like ATPase, C-terminal domain"/>
    <property type="match status" value="1"/>
</dbReference>
<feature type="transmembrane region" description="Helical" evidence="1">
    <location>
        <begin position="123"/>
        <end position="144"/>
    </location>
</feature>
<feature type="transmembrane region" description="Helical" evidence="1">
    <location>
        <begin position="36"/>
        <end position="55"/>
    </location>
</feature>
<dbReference type="EMBL" id="BAABZQ010000001">
    <property type="protein sequence ID" value="GAA6502636.1"/>
    <property type="molecule type" value="Genomic_DNA"/>
</dbReference>
<feature type="domain" description="Sensor histidine kinase NatK-like C-terminal" evidence="2">
    <location>
        <begin position="339"/>
        <end position="440"/>
    </location>
</feature>
<feature type="transmembrane region" description="Helical" evidence="1">
    <location>
        <begin position="6"/>
        <end position="24"/>
    </location>
</feature>
<protein>
    <submittedName>
        <fullName evidence="3">Sensor histidine kinase</fullName>
    </submittedName>
</protein>
<reference evidence="3 4" key="1">
    <citation type="submission" date="2024-04" db="EMBL/GenBank/DDBJ databases">
        <title>Defined microbial consortia suppress multidrug-resistant proinflammatory Enterobacteriaceae via ecological control.</title>
        <authorList>
            <person name="Furuichi M."/>
            <person name="Kawaguchi T."/>
            <person name="Pust M."/>
            <person name="Yasuma K."/>
            <person name="Plichta D."/>
            <person name="Hasegawa N."/>
            <person name="Ohya T."/>
            <person name="Bhattarai S."/>
            <person name="Sasajima S."/>
            <person name="Aoto Y."/>
            <person name="Tuganbaev T."/>
            <person name="Yaginuma M."/>
            <person name="Ueda M."/>
            <person name="Okahashi N."/>
            <person name="Amafuji K."/>
            <person name="Kiridooshi Y."/>
            <person name="Sugita K."/>
            <person name="Strazar M."/>
            <person name="Skelly A."/>
            <person name="Suda W."/>
            <person name="Hattori M."/>
            <person name="Nakamoto N."/>
            <person name="Caballero S."/>
            <person name="Norman J."/>
            <person name="Olle B."/>
            <person name="Tanoue T."/>
            <person name="Arita M."/>
            <person name="Bucci V."/>
            <person name="Atarashi K."/>
            <person name="Xavier R."/>
            <person name="Honda K."/>
        </authorList>
    </citation>
    <scope>NUCLEOTIDE SEQUENCE [LARGE SCALE GENOMIC DNA]</scope>
    <source>
        <strain evidence="4">k34-0107-D12</strain>
    </source>
</reference>
<gene>
    <name evidence="3" type="ORF">K340107D12_54520</name>
</gene>
<keyword evidence="1" id="KW-0472">Membrane</keyword>
<dbReference type="InterPro" id="IPR032834">
    <property type="entry name" value="NatK-like_C"/>
</dbReference>
<dbReference type="InterPro" id="IPR036890">
    <property type="entry name" value="HATPase_C_sf"/>
</dbReference>
<evidence type="ECO:0000259" key="2">
    <source>
        <dbReference type="Pfam" id="PF14501"/>
    </source>
</evidence>
<comment type="caution">
    <text evidence="3">The sequence shown here is derived from an EMBL/GenBank/DDBJ whole genome shotgun (WGS) entry which is preliminary data.</text>
</comment>
<feature type="transmembrane region" description="Helical" evidence="1">
    <location>
        <begin position="197"/>
        <end position="216"/>
    </location>
</feature>
<organism evidence="3 4">
    <name type="scientific">Blautia parvula</name>
    <dbReference type="NCBI Taxonomy" id="2877527"/>
    <lineage>
        <taxon>Bacteria</taxon>
        <taxon>Bacillati</taxon>
        <taxon>Bacillota</taxon>
        <taxon>Clostridia</taxon>
        <taxon>Lachnospirales</taxon>
        <taxon>Lachnospiraceae</taxon>
        <taxon>Blautia</taxon>
    </lineage>
</organism>
<dbReference type="Proteomes" id="UP001600941">
    <property type="component" value="Unassembled WGS sequence"/>
</dbReference>
<evidence type="ECO:0000313" key="3">
    <source>
        <dbReference type="EMBL" id="GAA6502636.1"/>
    </source>
</evidence>
<evidence type="ECO:0000256" key="1">
    <source>
        <dbReference type="SAM" id="Phobius"/>
    </source>
</evidence>
<keyword evidence="1" id="KW-1133">Transmembrane helix</keyword>
<dbReference type="GO" id="GO:0016301">
    <property type="term" value="F:kinase activity"/>
    <property type="evidence" value="ECO:0007669"/>
    <property type="project" value="UniProtKB-KW"/>
</dbReference>
<keyword evidence="3" id="KW-0808">Transferase</keyword>
<feature type="transmembrane region" description="Helical" evidence="1">
    <location>
        <begin position="165"/>
        <end position="191"/>
    </location>
</feature>
<evidence type="ECO:0000313" key="4">
    <source>
        <dbReference type="Proteomes" id="UP001600941"/>
    </source>
</evidence>
<dbReference type="PANTHER" id="PTHR40448:SF1">
    <property type="entry name" value="TWO-COMPONENT SENSOR HISTIDINE KINASE"/>
    <property type="match status" value="1"/>
</dbReference>
<name>A0ABQ0C1H0_9FIRM</name>
<feature type="transmembrane region" description="Helical" evidence="1">
    <location>
        <begin position="95"/>
        <end position="117"/>
    </location>
</feature>
<keyword evidence="1" id="KW-0812">Transmembrane</keyword>
<dbReference type="PANTHER" id="PTHR40448">
    <property type="entry name" value="TWO-COMPONENT SENSOR HISTIDINE KINASE"/>
    <property type="match status" value="1"/>
</dbReference>
<feature type="transmembrane region" description="Helical" evidence="1">
    <location>
        <begin position="67"/>
        <end position="88"/>
    </location>
</feature>
<proteinExistence type="predicted"/>
<sequence length="445" mass="50779">MIYAIMIYTAASYFTEVVIHYLSCRILGRRVPWPKLLLAALILDLLVSPMVYLGAAGQIFTFIPITILSYFLDMTALLFNLISIYLVIERNIAKTAIAGTFAYFIYYQTYLITFFFIPKQYALGSLENQCISITLLIIFTYFIGKIITKIDACSFIERCLKKKRYCVMAALIGFLLSGSPHILLIFSILHLDYNNTLAVVGLGLLFLSAAFFRYLTKNIIHDENEKAQQSIIAQQTAYIQNLEEIQKDVRLYRHDFKNMMSGMYLDIKEGKTEALERYMHNMLDEFDQSIGAKIQSANQMMNIEIIELKSLLMTKISQMHALNIPCHVEVLYPVRSCHMKLQDLLRCVGILTDNAIEAVKETRGDIDIILTAQNHQVVFLISNPISGEIDMNRISQKGYSTKGKGRGLGLYSYQEITQQYQNVSCAAFCKSGRFYQEIRIGGYDS</sequence>
<keyword evidence="3" id="KW-0418">Kinase</keyword>